<name>A0A9P5YZG4_9AGAR</name>
<dbReference type="AlphaFoldDB" id="A0A9P5YZG4"/>
<feature type="region of interest" description="Disordered" evidence="1">
    <location>
        <begin position="490"/>
        <end position="512"/>
    </location>
</feature>
<organism evidence="3 4">
    <name type="scientific">Pholiota conissans</name>
    <dbReference type="NCBI Taxonomy" id="109636"/>
    <lineage>
        <taxon>Eukaryota</taxon>
        <taxon>Fungi</taxon>
        <taxon>Dikarya</taxon>
        <taxon>Basidiomycota</taxon>
        <taxon>Agaricomycotina</taxon>
        <taxon>Agaricomycetes</taxon>
        <taxon>Agaricomycetidae</taxon>
        <taxon>Agaricales</taxon>
        <taxon>Agaricineae</taxon>
        <taxon>Strophariaceae</taxon>
        <taxon>Pholiota</taxon>
    </lineage>
</organism>
<dbReference type="EMBL" id="MU155231">
    <property type="protein sequence ID" value="KAF9478563.1"/>
    <property type="molecule type" value="Genomic_DNA"/>
</dbReference>
<reference evidence="3" key="1">
    <citation type="submission" date="2020-11" db="EMBL/GenBank/DDBJ databases">
        <authorList>
            <consortium name="DOE Joint Genome Institute"/>
            <person name="Ahrendt S."/>
            <person name="Riley R."/>
            <person name="Andreopoulos W."/>
            <person name="Labutti K."/>
            <person name="Pangilinan J."/>
            <person name="Ruiz-Duenas F.J."/>
            <person name="Barrasa J.M."/>
            <person name="Sanchez-Garcia M."/>
            <person name="Camarero S."/>
            <person name="Miyauchi S."/>
            <person name="Serrano A."/>
            <person name="Linde D."/>
            <person name="Babiker R."/>
            <person name="Drula E."/>
            <person name="Ayuso-Fernandez I."/>
            <person name="Pacheco R."/>
            <person name="Padilla G."/>
            <person name="Ferreira P."/>
            <person name="Barriuso J."/>
            <person name="Kellner H."/>
            <person name="Castanera R."/>
            <person name="Alfaro M."/>
            <person name="Ramirez L."/>
            <person name="Pisabarro A.G."/>
            <person name="Kuo A."/>
            <person name="Tritt A."/>
            <person name="Lipzen A."/>
            <person name="He G."/>
            <person name="Yan M."/>
            <person name="Ng V."/>
            <person name="Cullen D."/>
            <person name="Martin F."/>
            <person name="Rosso M.-N."/>
            <person name="Henrissat B."/>
            <person name="Hibbett D."/>
            <person name="Martinez A.T."/>
            <person name="Grigoriev I.V."/>
        </authorList>
    </citation>
    <scope>NUCLEOTIDE SEQUENCE</scope>
    <source>
        <strain evidence="3">CIRM-BRFM 674</strain>
    </source>
</reference>
<feature type="signal peptide" evidence="2">
    <location>
        <begin position="1"/>
        <end position="18"/>
    </location>
</feature>
<evidence type="ECO:0000313" key="4">
    <source>
        <dbReference type="Proteomes" id="UP000807469"/>
    </source>
</evidence>
<evidence type="ECO:0000256" key="2">
    <source>
        <dbReference type="SAM" id="SignalP"/>
    </source>
</evidence>
<accession>A0A9P5YZG4</accession>
<comment type="caution">
    <text evidence="3">The sequence shown here is derived from an EMBL/GenBank/DDBJ whole genome shotgun (WGS) entry which is preliminary data.</text>
</comment>
<evidence type="ECO:0000256" key="1">
    <source>
        <dbReference type="SAM" id="MobiDB-lite"/>
    </source>
</evidence>
<evidence type="ECO:0000313" key="3">
    <source>
        <dbReference type="EMBL" id="KAF9478563.1"/>
    </source>
</evidence>
<gene>
    <name evidence="3" type="ORF">BDN70DRAFT_879790</name>
</gene>
<proteinExistence type="predicted"/>
<dbReference type="Proteomes" id="UP000807469">
    <property type="component" value="Unassembled WGS sequence"/>
</dbReference>
<dbReference type="InterPro" id="IPR018803">
    <property type="entry name" value="Ish1/Msc1-like"/>
</dbReference>
<feature type="chain" id="PRO_5040348695" description="Meiotic sister chromatid recombination protein 1" evidence="2">
    <location>
        <begin position="19"/>
        <end position="512"/>
    </location>
</feature>
<sequence>MRPSLFLVAASLTLAAQASWFSDSSANTPEYAKWNTNELKAWLEVHNVPLPDHKPTQAELRNLVESNWNTARVWSQDQYASAQKAFADLRDTAFDSWDESRLREFLLQNGIVAPKGPKEHLVLLAQQKYRSYHSAASSFSARASETASTAIYGDSKHQASKSASSLVTHATEAVTHAADDVTRKFDESKDYVYSTWSDNQMRKYLEEKGVLKTKTQKKRDELIKMMHDAYGSVADPIWDAWSDSYMHHWLVSRHLIKSDYEKKRDALIKPMQQYYYSANDKVWHTWSDTDAKAWLVEHGVIRSDAQVSRDKMSKMFHDNYISAKDTFWSAWSDNAIREWLIENGHMRSDAQYKRDELIKLANEKWSDEKAKLAEYLTWPDARLRAFLRQSGIPEEHLPTSRPGLLQETRIRWVQAHGRAENIFAKIKELVNSGIYKADEVLTKIMNLLKGDLDDGLTSLKSTEAYDAATHKAEQAKAGVKDGKANAEDWVGEKVESAGDKVKTAGRKLQGEL</sequence>
<keyword evidence="4" id="KW-1185">Reference proteome</keyword>
<evidence type="ECO:0008006" key="5">
    <source>
        <dbReference type="Google" id="ProtNLM"/>
    </source>
</evidence>
<dbReference type="Pfam" id="PF10281">
    <property type="entry name" value="Ish1"/>
    <property type="match status" value="5"/>
</dbReference>
<dbReference type="OrthoDB" id="2527403at2759"/>
<protein>
    <recommendedName>
        <fullName evidence="5">Meiotic sister chromatid recombination protein 1</fullName>
    </recommendedName>
</protein>
<keyword evidence="2" id="KW-0732">Signal</keyword>